<dbReference type="EMBL" id="LAZR01030004">
    <property type="protein sequence ID" value="KKL57894.1"/>
    <property type="molecule type" value="Genomic_DNA"/>
</dbReference>
<proteinExistence type="predicted"/>
<comment type="caution">
    <text evidence="1">The sequence shown here is derived from an EMBL/GenBank/DDBJ whole genome shotgun (WGS) entry which is preliminary data.</text>
</comment>
<feature type="non-terminal residue" evidence="1">
    <location>
        <position position="1"/>
    </location>
</feature>
<accession>A0A0F9D8I9</accession>
<evidence type="ECO:0000313" key="1">
    <source>
        <dbReference type="EMBL" id="KKL57894.1"/>
    </source>
</evidence>
<sequence length="23" mass="2537">GGITRGANHLLMQELKEEIWGAI</sequence>
<gene>
    <name evidence="1" type="ORF">LCGC14_2230820</name>
</gene>
<protein>
    <submittedName>
        <fullName evidence="1">Uncharacterized protein</fullName>
    </submittedName>
</protein>
<name>A0A0F9D8I9_9ZZZZ</name>
<reference evidence="1" key="1">
    <citation type="journal article" date="2015" name="Nature">
        <title>Complex archaea that bridge the gap between prokaryotes and eukaryotes.</title>
        <authorList>
            <person name="Spang A."/>
            <person name="Saw J.H."/>
            <person name="Jorgensen S.L."/>
            <person name="Zaremba-Niedzwiedzka K."/>
            <person name="Martijn J."/>
            <person name="Lind A.E."/>
            <person name="van Eijk R."/>
            <person name="Schleper C."/>
            <person name="Guy L."/>
            <person name="Ettema T.J."/>
        </authorList>
    </citation>
    <scope>NUCLEOTIDE SEQUENCE</scope>
</reference>
<organism evidence="1">
    <name type="scientific">marine sediment metagenome</name>
    <dbReference type="NCBI Taxonomy" id="412755"/>
    <lineage>
        <taxon>unclassified sequences</taxon>
        <taxon>metagenomes</taxon>
        <taxon>ecological metagenomes</taxon>
    </lineage>
</organism>
<dbReference type="AlphaFoldDB" id="A0A0F9D8I9"/>